<organism evidence="3 4">
    <name type="scientific">Rehmannia glutinosa</name>
    <name type="common">Chinese foxglove</name>
    <dbReference type="NCBI Taxonomy" id="99300"/>
    <lineage>
        <taxon>Eukaryota</taxon>
        <taxon>Viridiplantae</taxon>
        <taxon>Streptophyta</taxon>
        <taxon>Embryophyta</taxon>
        <taxon>Tracheophyta</taxon>
        <taxon>Spermatophyta</taxon>
        <taxon>Magnoliopsida</taxon>
        <taxon>eudicotyledons</taxon>
        <taxon>Gunneridae</taxon>
        <taxon>Pentapetalae</taxon>
        <taxon>asterids</taxon>
        <taxon>lamiids</taxon>
        <taxon>Lamiales</taxon>
        <taxon>Orobanchaceae</taxon>
        <taxon>Rehmannieae</taxon>
        <taxon>Rehmannia</taxon>
    </lineage>
</organism>
<keyword evidence="1" id="KW-0433">Leucine-rich repeat</keyword>
<evidence type="ECO:0000313" key="3">
    <source>
        <dbReference type="EMBL" id="KAK6150807.1"/>
    </source>
</evidence>
<proteinExistence type="predicted"/>
<dbReference type="Proteomes" id="UP001318860">
    <property type="component" value="Unassembled WGS sequence"/>
</dbReference>
<dbReference type="Gene3D" id="3.40.50.300">
    <property type="entry name" value="P-loop containing nucleotide triphosphate hydrolases"/>
    <property type="match status" value="1"/>
</dbReference>
<evidence type="ECO:0000313" key="4">
    <source>
        <dbReference type="Proteomes" id="UP001318860"/>
    </source>
</evidence>
<dbReference type="InterPro" id="IPR044974">
    <property type="entry name" value="Disease_R_plants"/>
</dbReference>
<dbReference type="InterPro" id="IPR042197">
    <property type="entry name" value="Apaf_helical"/>
</dbReference>
<feature type="domain" description="NB-ARC" evidence="2">
    <location>
        <begin position="391"/>
        <end position="560"/>
    </location>
</feature>
<dbReference type="EMBL" id="JABTTQ020000008">
    <property type="protein sequence ID" value="KAK6150807.1"/>
    <property type="molecule type" value="Genomic_DNA"/>
</dbReference>
<dbReference type="PANTHER" id="PTHR23155:SF1152">
    <property type="entry name" value="AAA+ ATPASE DOMAIN-CONTAINING PROTEIN"/>
    <property type="match status" value="1"/>
</dbReference>
<gene>
    <name evidence="3" type="ORF">DH2020_015739</name>
</gene>
<dbReference type="PANTHER" id="PTHR23155">
    <property type="entry name" value="DISEASE RESISTANCE PROTEIN RP"/>
    <property type="match status" value="1"/>
</dbReference>
<sequence>MASSSGQSLSEILQEIIKWRSNPDLIHDEYEIPWTGSHISVVLDYVLKFESINPSHFRARSYTDAYWYAHFEGYNYKASAKMVLSFTQDLRELFEIPKLQHLCDNDYTLKKNELLAAFINFLLLLLCHRASSSNTFEDRVDSLQLELRFLFTILWDKSFLDVKLEQVQNLLAEFEAVVNDAGSLVHSFIFVSSRIFKSIGIDKALDALFKRVDLLKVNTIKFSNLLPFISNDVMTPKNVSMVSLFIVDSLVYDLEDLMNREDGLIVNVKDQIKVLHHGLLLSQSLLKGIKVPPDSDIKELKETKSRIRDVTYEVEYLISSFLAGNAPLWYLTVRLTDVIHKIRLVGTALQEIQKNYDSGALKVAEEFSVAQISSETKRIYEVDNTIVGFEDRATDILDQLVGGTEQLQIISIFGMPGIGKTTFAKKLYNHPLVNYRFDKLLWCVISQTYQRKNILIEIMISSTSDLDKVEILNLEKESLAEHIYKRLKGRRYLLVMDDIWDSNVWDDFRRCFPDDGNGSRILFTSRNKDVAQPNNIIYALPSLSNDQCWELLKKKVFRDKPCPPELLLIGKEIAASCYGLPLAVVVIAGILSTVDKDENTWENVGQRLASYIISDQNNSTMQILELSYKHLPDYLKPCFLYFGEFPEDTLFQFET</sequence>
<accession>A0ABR0WWS9</accession>
<protein>
    <recommendedName>
        <fullName evidence="2">NB-ARC domain-containing protein</fullName>
    </recommendedName>
</protein>
<dbReference type="PRINTS" id="PR00364">
    <property type="entry name" value="DISEASERSIST"/>
</dbReference>
<dbReference type="InterPro" id="IPR027417">
    <property type="entry name" value="P-loop_NTPase"/>
</dbReference>
<reference evidence="3 4" key="1">
    <citation type="journal article" date="2021" name="Comput. Struct. Biotechnol. J.">
        <title>De novo genome assembly of the potent medicinal plant Rehmannia glutinosa using nanopore technology.</title>
        <authorList>
            <person name="Ma L."/>
            <person name="Dong C."/>
            <person name="Song C."/>
            <person name="Wang X."/>
            <person name="Zheng X."/>
            <person name="Niu Y."/>
            <person name="Chen S."/>
            <person name="Feng W."/>
        </authorList>
    </citation>
    <scope>NUCLEOTIDE SEQUENCE [LARGE SCALE GENOMIC DNA]</scope>
    <source>
        <strain evidence="3">DH-2019</strain>
    </source>
</reference>
<dbReference type="Gene3D" id="1.10.8.430">
    <property type="entry name" value="Helical domain of apoptotic protease-activating factors"/>
    <property type="match status" value="1"/>
</dbReference>
<dbReference type="Gene3D" id="1.20.5.4130">
    <property type="match status" value="1"/>
</dbReference>
<dbReference type="SUPFAM" id="SSF52540">
    <property type="entry name" value="P-loop containing nucleoside triphosphate hydrolases"/>
    <property type="match status" value="1"/>
</dbReference>
<keyword evidence="4" id="KW-1185">Reference proteome</keyword>
<evidence type="ECO:0000256" key="1">
    <source>
        <dbReference type="ARBA" id="ARBA00022614"/>
    </source>
</evidence>
<name>A0ABR0WWS9_REHGL</name>
<dbReference type="InterPro" id="IPR002182">
    <property type="entry name" value="NB-ARC"/>
</dbReference>
<comment type="caution">
    <text evidence="3">The sequence shown here is derived from an EMBL/GenBank/DDBJ whole genome shotgun (WGS) entry which is preliminary data.</text>
</comment>
<dbReference type="Pfam" id="PF00931">
    <property type="entry name" value="NB-ARC"/>
    <property type="match status" value="1"/>
</dbReference>
<evidence type="ECO:0000259" key="2">
    <source>
        <dbReference type="Pfam" id="PF00931"/>
    </source>
</evidence>